<dbReference type="Proteomes" id="UP000191897">
    <property type="component" value="Unassembled WGS sequence"/>
</dbReference>
<dbReference type="GO" id="GO:0003677">
    <property type="term" value="F:DNA binding"/>
    <property type="evidence" value="ECO:0007669"/>
    <property type="project" value="InterPro"/>
</dbReference>
<protein>
    <recommendedName>
        <fullName evidence="3">Transcriptional regulator</fullName>
    </recommendedName>
</protein>
<sequence length="63" mass="6640">MDQTVKSLSSSAASRRAARLAKGYNLEELAIATGLTIAEIAAAEEDNAVVPTHHVQRIDHALG</sequence>
<dbReference type="InterPro" id="IPR010982">
    <property type="entry name" value="Lambda_DNA-bd_dom_sf"/>
</dbReference>
<organism evidence="1 2">
    <name type="scientific">Agrobacterium tumefaciens str. Kerr 14</name>
    <dbReference type="NCBI Taxonomy" id="1183424"/>
    <lineage>
        <taxon>Bacteria</taxon>
        <taxon>Pseudomonadati</taxon>
        <taxon>Pseudomonadota</taxon>
        <taxon>Alphaproteobacteria</taxon>
        <taxon>Hyphomicrobiales</taxon>
        <taxon>Rhizobiaceae</taxon>
        <taxon>Rhizobium/Agrobacterium group</taxon>
        <taxon>Agrobacterium</taxon>
        <taxon>Agrobacterium tumefaciens complex</taxon>
    </lineage>
</organism>
<dbReference type="RefSeq" id="WP_080868110.1">
    <property type="nucleotide sequence ID" value="NZ_LT009733.1"/>
</dbReference>
<dbReference type="AlphaFoldDB" id="A0A1S7SEU8"/>
<gene>
    <name evidence="1" type="ORF">AGR4C_pb30037</name>
</gene>
<evidence type="ECO:0000313" key="1">
    <source>
        <dbReference type="EMBL" id="CUX67932.1"/>
    </source>
</evidence>
<name>A0A1S7SEU8_AGRTU</name>
<accession>A0A1S7SEU8</accession>
<dbReference type="EMBL" id="FBWC01000042">
    <property type="protein sequence ID" value="CUX67932.1"/>
    <property type="molecule type" value="Genomic_DNA"/>
</dbReference>
<evidence type="ECO:0008006" key="3">
    <source>
        <dbReference type="Google" id="ProtNLM"/>
    </source>
</evidence>
<reference evidence="1 2" key="1">
    <citation type="submission" date="2016-01" db="EMBL/GenBank/DDBJ databases">
        <authorList>
            <person name="Oliw E.H."/>
        </authorList>
    </citation>
    <scope>NUCLEOTIDE SEQUENCE [LARGE SCALE GENOMIC DNA]</scope>
    <source>
        <strain evidence="1 2">Kerr 14</strain>
    </source>
</reference>
<proteinExistence type="predicted"/>
<dbReference type="SUPFAM" id="SSF47413">
    <property type="entry name" value="lambda repressor-like DNA-binding domains"/>
    <property type="match status" value="1"/>
</dbReference>
<evidence type="ECO:0000313" key="2">
    <source>
        <dbReference type="Proteomes" id="UP000191897"/>
    </source>
</evidence>